<dbReference type="RefSeq" id="WP_200467161.1">
    <property type="nucleotide sequence ID" value="NZ_JAENRR010000107.1"/>
</dbReference>
<accession>A0ABS1HQK2</accession>
<dbReference type="InterPro" id="IPR026444">
    <property type="entry name" value="Secre_tail"/>
</dbReference>
<keyword evidence="3" id="KW-1185">Reference proteome</keyword>
<name>A0ABS1HQK2_9BACT</name>
<organism evidence="2 3">
    <name type="scientific">Carboxylicivirga marina</name>
    <dbReference type="NCBI Taxonomy" id="2800988"/>
    <lineage>
        <taxon>Bacteria</taxon>
        <taxon>Pseudomonadati</taxon>
        <taxon>Bacteroidota</taxon>
        <taxon>Bacteroidia</taxon>
        <taxon>Marinilabiliales</taxon>
        <taxon>Marinilabiliaceae</taxon>
        <taxon>Carboxylicivirga</taxon>
    </lineage>
</organism>
<evidence type="ECO:0000313" key="3">
    <source>
        <dbReference type="Proteomes" id="UP000605676"/>
    </source>
</evidence>
<dbReference type="Proteomes" id="UP000605676">
    <property type="component" value="Unassembled WGS sequence"/>
</dbReference>
<comment type="caution">
    <text evidence="2">The sequence shown here is derived from an EMBL/GenBank/DDBJ whole genome shotgun (WGS) entry which is preliminary data.</text>
</comment>
<evidence type="ECO:0000313" key="2">
    <source>
        <dbReference type="EMBL" id="MBK3519942.1"/>
    </source>
</evidence>
<protein>
    <submittedName>
        <fullName evidence="2">T9SS type A sorting domain-containing protein</fullName>
    </submittedName>
</protein>
<dbReference type="Gene3D" id="2.60.120.260">
    <property type="entry name" value="Galactose-binding domain-like"/>
    <property type="match status" value="1"/>
</dbReference>
<keyword evidence="1" id="KW-0732">Signal</keyword>
<evidence type="ECO:0000256" key="1">
    <source>
        <dbReference type="SAM" id="SignalP"/>
    </source>
</evidence>
<sequence length="302" mass="32308">MKNLFTTTFLLVLALSVNAQIAYVGNPSFEELDVTTNTGAKGWTLVLSNGAQATASVVTTDASDGTNAIEVIITNKGTSYGEDPLVPKFNDNVKLVSEDFDFSTANEVPAAGINASGEFNVRGTCDVKHTFSSAISISWRQVVSINGTEQPKSNNKAIASGSWLPMATDKNGAPSLMKKSFTYASTGMTIRAEIQMGENVGTIYFDNVKSEVTDGQAKVSTSIEQDDIKDLDIKVWSNNRAINISNQAGQAGMATVYDLGGRQVKQVQISAEMNTINIPHGGLYIVKSEIGNEVYTNKVVVK</sequence>
<proteinExistence type="predicted"/>
<feature type="signal peptide" evidence="1">
    <location>
        <begin position="1"/>
        <end position="19"/>
    </location>
</feature>
<dbReference type="EMBL" id="JAENRR010000107">
    <property type="protein sequence ID" value="MBK3519942.1"/>
    <property type="molecule type" value="Genomic_DNA"/>
</dbReference>
<dbReference type="NCBIfam" id="TIGR04183">
    <property type="entry name" value="Por_Secre_tail"/>
    <property type="match status" value="1"/>
</dbReference>
<gene>
    <name evidence="2" type="ORF">JIV24_21565</name>
</gene>
<feature type="chain" id="PRO_5047328721" evidence="1">
    <location>
        <begin position="20"/>
        <end position="302"/>
    </location>
</feature>
<reference evidence="2 3" key="1">
    <citation type="submission" date="2021-01" db="EMBL/GenBank/DDBJ databases">
        <title>Carboxyliciviraga sp.nov., isolated from coastal sediments.</title>
        <authorList>
            <person name="Lu D."/>
            <person name="Zhang T."/>
        </authorList>
    </citation>
    <scope>NUCLEOTIDE SEQUENCE [LARGE SCALE GENOMIC DNA]</scope>
    <source>
        <strain evidence="2 3">N1Y132</strain>
    </source>
</reference>